<dbReference type="STRING" id="1121477.SAMN02745223_00644"/>
<name>A0A0F5LWC1_9HYPH</name>
<dbReference type="PATRIC" id="fig|1121477.3.peg.1382"/>
<evidence type="ECO:0000313" key="13">
    <source>
        <dbReference type="Proteomes" id="UP000184533"/>
    </source>
</evidence>
<reference evidence="11 13" key="2">
    <citation type="submission" date="2016-11" db="EMBL/GenBank/DDBJ databases">
        <authorList>
            <person name="Jaros S."/>
            <person name="Januszkiewicz K."/>
            <person name="Wedrychowicz H."/>
        </authorList>
    </citation>
    <scope>NUCLEOTIDE SEQUENCE [LARGE SCALE GENOMIC DNA]</scope>
    <source>
        <strain evidence="11 13">DSM 17137</strain>
    </source>
</reference>
<dbReference type="Gene3D" id="1.20.1560.10">
    <property type="entry name" value="ABC transporter type 1, transmembrane domain"/>
    <property type="match status" value="1"/>
</dbReference>
<evidence type="ECO:0000313" key="10">
    <source>
        <dbReference type="EMBL" id="KKB86571.1"/>
    </source>
</evidence>
<dbReference type="InterPro" id="IPR036640">
    <property type="entry name" value="ABC1_TM_sf"/>
</dbReference>
<dbReference type="SUPFAM" id="SSF90123">
    <property type="entry name" value="ABC transporter transmembrane region"/>
    <property type="match status" value="1"/>
</dbReference>
<keyword evidence="12" id="KW-1185">Reference proteome</keyword>
<dbReference type="GO" id="GO:0045454">
    <property type="term" value="P:cell redox homeostasis"/>
    <property type="evidence" value="ECO:0007669"/>
    <property type="project" value="InterPro"/>
</dbReference>
<evidence type="ECO:0000259" key="8">
    <source>
        <dbReference type="PROSITE" id="PS50893"/>
    </source>
</evidence>
<dbReference type="EMBL" id="FQVC01000001">
    <property type="protein sequence ID" value="SHE52870.1"/>
    <property type="molecule type" value="Genomic_DNA"/>
</dbReference>
<proteinExistence type="predicted"/>
<dbReference type="GO" id="GO:0005886">
    <property type="term" value="C:plasma membrane"/>
    <property type="evidence" value="ECO:0007669"/>
    <property type="project" value="UniProtKB-SubCell"/>
</dbReference>
<dbReference type="NCBIfam" id="TIGR02868">
    <property type="entry name" value="CydC"/>
    <property type="match status" value="1"/>
</dbReference>
<dbReference type="InterPro" id="IPR003593">
    <property type="entry name" value="AAA+_ATPase"/>
</dbReference>
<evidence type="ECO:0000256" key="2">
    <source>
        <dbReference type="ARBA" id="ARBA00022692"/>
    </source>
</evidence>
<evidence type="ECO:0000256" key="7">
    <source>
        <dbReference type="SAM" id="Phobius"/>
    </source>
</evidence>
<dbReference type="Proteomes" id="UP000033608">
    <property type="component" value="Unassembled WGS sequence"/>
</dbReference>
<evidence type="ECO:0000256" key="4">
    <source>
        <dbReference type="ARBA" id="ARBA00022840"/>
    </source>
</evidence>
<dbReference type="GO" id="GO:0016887">
    <property type="term" value="F:ATP hydrolysis activity"/>
    <property type="evidence" value="ECO:0007669"/>
    <property type="project" value="InterPro"/>
</dbReference>
<feature type="transmembrane region" description="Helical" evidence="7">
    <location>
        <begin position="277"/>
        <end position="296"/>
    </location>
</feature>
<dbReference type="OrthoDB" id="5288404at2"/>
<accession>A0A0F5LWC1</accession>
<feature type="domain" description="ABC transmembrane type-1" evidence="9">
    <location>
        <begin position="19"/>
        <end position="304"/>
    </location>
</feature>
<dbReference type="EMBL" id="LAJF01000026">
    <property type="protein sequence ID" value="KKB86571.1"/>
    <property type="molecule type" value="Genomic_DNA"/>
</dbReference>
<feature type="transmembrane region" description="Helical" evidence="7">
    <location>
        <begin position="241"/>
        <end position="265"/>
    </location>
</feature>
<evidence type="ECO:0000256" key="5">
    <source>
        <dbReference type="ARBA" id="ARBA00022989"/>
    </source>
</evidence>
<feature type="transmembrane region" description="Helical" evidence="7">
    <location>
        <begin position="40"/>
        <end position="59"/>
    </location>
</feature>
<keyword evidence="5 7" id="KW-1133">Transmembrane helix</keyword>
<dbReference type="SMART" id="SM00382">
    <property type="entry name" value="AAA"/>
    <property type="match status" value="1"/>
</dbReference>
<dbReference type="InterPro" id="IPR014223">
    <property type="entry name" value="ABC_CydC/D"/>
</dbReference>
<dbReference type="GO" id="GO:0034775">
    <property type="term" value="P:glutathione transmembrane transport"/>
    <property type="evidence" value="ECO:0007669"/>
    <property type="project" value="InterPro"/>
</dbReference>
<protein>
    <submittedName>
        <fullName evidence="10">ABC transporter ATP-binding protein</fullName>
    </submittedName>
    <submittedName>
        <fullName evidence="11">ATP-binding cassette, subfamily C, CydC</fullName>
    </submittedName>
</protein>
<dbReference type="InterPro" id="IPR003439">
    <property type="entry name" value="ABC_transporter-like_ATP-bd"/>
</dbReference>
<dbReference type="GO" id="GO:0005524">
    <property type="term" value="F:ATP binding"/>
    <property type="evidence" value="ECO:0007669"/>
    <property type="project" value="UniProtKB-KW"/>
</dbReference>
<keyword evidence="3" id="KW-0547">Nucleotide-binding</keyword>
<evidence type="ECO:0000313" key="11">
    <source>
        <dbReference type="EMBL" id="SHE52870.1"/>
    </source>
</evidence>
<comment type="subcellular location">
    <subcellularLocation>
        <location evidence="1">Cell membrane</location>
        <topology evidence="1">Multi-pass membrane protein</topology>
    </subcellularLocation>
</comment>
<feature type="domain" description="ABC transporter" evidence="8">
    <location>
        <begin position="337"/>
        <end position="550"/>
    </location>
</feature>
<feature type="transmembrane region" description="Helical" evidence="7">
    <location>
        <begin position="162"/>
        <end position="181"/>
    </location>
</feature>
<evidence type="ECO:0000259" key="9">
    <source>
        <dbReference type="PROSITE" id="PS50929"/>
    </source>
</evidence>
<evidence type="ECO:0000256" key="3">
    <source>
        <dbReference type="ARBA" id="ARBA00022741"/>
    </source>
</evidence>
<feature type="transmembrane region" description="Helical" evidence="7">
    <location>
        <begin position="130"/>
        <end position="156"/>
    </location>
</feature>
<dbReference type="Proteomes" id="UP000184533">
    <property type="component" value="Unassembled WGS sequence"/>
</dbReference>
<dbReference type="Gene3D" id="3.40.50.300">
    <property type="entry name" value="P-loop containing nucleotide triphosphate hydrolases"/>
    <property type="match status" value="1"/>
</dbReference>
<dbReference type="InterPro" id="IPR011527">
    <property type="entry name" value="ABC1_TM_dom"/>
</dbReference>
<dbReference type="GO" id="GO:0015421">
    <property type="term" value="F:ABC-type oligopeptide transporter activity"/>
    <property type="evidence" value="ECO:0007669"/>
    <property type="project" value="TreeGrafter"/>
</dbReference>
<dbReference type="SUPFAM" id="SSF52540">
    <property type="entry name" value="P-loop containing nucleoside triphosphate hydrolases"/>
    <property type="match status" value="1"/>
</dbReference>
<organism evidence="10 12">
    <name type="scientific">Devosia limi DSM 17137</name>
    <dbReference type="NCBI Taxonomy" id="1121477"/>
    <lineage>
        <taxon>Bacteria</taxon>
        <taxon>Pseudomonadati</taxon>
        <taxon>Pseudomonadota</taxon>
        <taxon>Alphaproteobacteria</taxon>
        <taxon>Hyphomicrobiales</taxon>
        <taxon>Devosiaceae</taxon>
        <taxon>Devosia</taxon>
    </lineage>
</organism>
<keyword evidence="2 7" id="KW-0812">Transmembrane</keyword>
<evidence type="ECO:0000256" key="1">
    <source>
        <dbReference type="ARBA" id="ARBA00004651"/>
    </source>
</evidence>
<evidence type="ECO:0000256" key="6">
    <source>
        <dbReference type="ARBA" id="ARBA00023136"/>
    </source>
</evidence>
<dbReference type="PANTHER" id="PTHR43394">
    <property type="entry name" value="ATP-DEPENDENT PERMEASE MDL1, MITOCHONDRIAL"/>
    <property type="match status" value="1"/>
</dbReference>
<evidence type="ECO:0000313" key="12">
    <source>
        <dbReference type="Proteomes" id="UP000033608"/>
    </source>
</evidence>
<keyword evidence="6 7" id="KW-0472">Membrane</keyword>
<dbReference type="PANTHER" id="PTHR43394:SF1">
    <property type="entry name" value="ATP-BINDING CASSETTE SUB-FAMILY B MEMBER 10, MITOCHONDRIAL"/>
    <property type="match status" value="1"/>
</dbReference>
<dbReference type="InterPro" id="IPR027417">
    <property type="entry name" value="P-loop_NTPase"/>
</dbReference>
<reference evidence="10 12" key="1">
    <citation type="submission" date="2015-03" db="EMBL/GenBank/DDBJ databases">
        <authorList>
            <person name="Hassan Y.I."/>
            <person name="Lepp D."/>
            <person name="Zhou T."/>
        </authorList>
    </citation>
    <scope>NUCLEOTIDE SEQUENCE [LARGE SCALE GENOMIC DNA]</scope>
    <source>
        <strain evidence="10 12">DSM 17137</strain>
    </source>
</reference>
<gene>
    <name evidence="11" type="ORF">SAMN02745223_00644</name>
    <name evidence="10" type="ORF">VW29_01670</name>
</gene>
<dbReference type="AlphaFoldDB" id="A0A0F5LWC1"/>
<dbReference type="Pfam" id="PF00005">
    <property type="entry name" value="ABC_tran"/>
    <property type="match status" value="1"/>
</dbReference>
<dbReference type="PROSITE" id="PS50893">
    <property type="entry name" value="ABC_TRANSPORTER_2"/>
    <property type="match status" value="1"/>
</dbReference>
<dbReference type="PROSITE" id="PS50929">
    <property type="entry name" value="ABC_TM1F"/>
    <property type="match status" value="1"/>
</dbReference>
<sequence length="551" mass="56921">MKALLKFRPLFANRAKGLLLALALSLVTLAAGVALLGTSGWFITAAALTTLGVSFNLFVPSSLVRGFSFIRILARYGEKLVGHDATLRLLADIRGWLFGRLFPRIPLADRSLRHGDLVSRLTADVDALDTAFLVAIGPIAAAVVVGTVMTAVLAWLIPGAALVYGLCFALAALAVPALLVVSSRRAGTEVVQRAAATRMAVLDGIDGHADLVAFGILGTTQADFADKAGALAAARGRLASYATAASGSVQLLSGLALVSVLWAGLLAFDAGAIDGPVMIGLLLAVLGSFEATGAIVRSVAKLSTAMAAAERLSEVAEAPIAIADPARPMALPEDGAIAFADVTFCYGGNAPVLRDIDLAIAPGQRLAITGPSGSGKSSLLKLLLRLADPQSGRVTLGGVPLTALRQADLHAHIALLSQDSPVFNDSIRNNLLIGRADADDVALWAALDAAQIGAFVRSLPRGLDTVLGEMGRTVSTGQSRRLCLARTLVSNAPVLLLDEPTNGLDRAAELAFFETLKTATAGRTVVLVTHAEIPEGTVDAVVELRNGAVVR</sequence>
<dbReference type="InterPro" id="IPR039421">
    <property type="entry name" value="Type_1_exporter"/>
</dbReference>
<keyword evidence="4 10" id="KW-0067">ATP-binding</keyword>